<dbReference type="PANTHER" id="PTHR48267:SF1">
    <property type="entry name" value="BILIRUBIN OXIDASE"/>
    <property type="match status" value="1"/>
</dbReference>
<comment type="caution">
    <text evidence="3">The sequence shown here is derived from an EMBL/GenBank/DDBJ whole genome shotgun (WGS) entry which is preliminary data.</text>
</comment>
<dbReference type="InterPro" id="IPR045087">
    <property type="entry name" value="Cu-oxidase_fam"/>
</dbReference>
<dbReference type="Gene3D" id="2.60.40.420">
    <property type="entry name" value="Cupredoxins - blue copper proteins"/>
    <property type="match status" value="3"/>
</dbReference>
<dbReference type="Proteomes" id="UP000469385">
    <property type="component" value="Unassembled WGS sequence"/>
</dbReference>
<dbReference type="GO" id="GO:0042597">
    <property type="term" value="C:periplasmic space"/>
    <property type="evidence" value="ECO:0007669"/>
    <property type="project" value="UniProtKB-SubCell"/>
</dbReference>
<dbReference type="InterPro" id="IPR008972">
    <property type="entry name" value="Cupredoxin"/>
</dbReference>
<protein>
    <submittedName>
        <fullName evidence="3">Multicopper oxidase domain-containing protein</fullName>
    </submittedName>
</protein>
<comment type="subcellular location">
    <subcellularLocation>
        <location evidence="1">Periplasm</location>
    </subcellularLocation>
</comment>
<dbReference type="GO" id="GO:0016491">
    <property type="term" value="F:oxidoreductase activity"/>
    <property type="evidence" value="ECO:0007669"/>
    <property type="project" value="InterPro"/>
</dbReference>
<dbReference type="PANTHER" id="PTHR48267">
    <property type="entry name" value="CUPREDOXIN SUPERFAMILY PROTEIN"/>
    <property type="match status" value="1"/>
</dbReference>
<evidence type="ECO:0000259" key="2">
    <source>
        <dbReference type="Pfam" id="PF07731"/>
    </source>
</evidence>
<organism evidence="3 4">
    <name type="scientific">Ramlibacter pinisoli</name>
    <dbReference type="NCBI Taxonomy" id="2682844"/>
    <lineage>
        <taxon>Bacteria</taxon>
        <taxon>Pseudomonadati</taxon>
        <taxon>Pseudomonadota</taxon>
        <taxon>Betaproteobacteria</taxon>
        <taxon>Burkholderiales</taxon>
        <taxon>Comamonadaceae</taxon>
        <taxon>Ramlibacter</taxon>
    </lineage>
</organism>
<keyword evidence="4" id="KW-1185">Reference proteome</keyword>
<dbReference type="CDD" id="cd13889">
    <property type="entry name" value="CuRO_3_BOD"/>
    <property type="match status" value="1"/>
</dbReference>
<proteinExistence type="predicted"/>
<evidence type="ECO:0000313" key="4">
    <source>
        <dbReference type="Proteomes" id="UP000469385"/>
    </source>
</evidence>
<gene>
    <name evidence="3" type="ORF">GON04_07775</name>
</gene>
<dbReference type="InterPro" id="IPR011706">
    <property type="entry name" value="Cu-oxidase_C"/>
</dbReference>
<dbReference type="Pfam" id="PF07731">
    <property type="entry name" value="Cu-oxidase_2"/>
    <property type="match status" value="1"/>
</dbReference>
<evidence type="ECO:0000256" key="1">
    <source>
        <dbReference type="ARBA" id="ARBA00004418"/>
    </source>
</evidence>
<feature type="domain" description="Plastocyanin-like" evidence="2">
    <location>
        <begin position="398"/>
        <end position="521"/>
    </location>
</feature>
<accession>A0A6N8IT20</accession>
<dbReference type="EMBL" id="WSEL01000003">
    <property type="protein sequence ID" value="MVQ29340.1"/>
    <property type="molecule type" value="Genomic_DNA"/>
</dbReference>
<evidence type="ECO:0000313" key="3">
    <source>
        <dbReference type="EMBL" id="MVQ29340.1"/>
    </source>
</evidence>
<dbReference type="SUPFAM" id="SSF49503">
    <property type="entry name" value="Cupredoxins"/>
    <property type="match status" value="3"/>
</dbReference>
<dbReference type="AlphaFoldDB" id="A0A6N8IT20"/>
<reference evidence="3 4" key="1">
    <citation type="submission" date="2019-12" db="EMBL/GenBank/DDBJ databases">
        <authorList>
            <person name="Huq M.A."/>
        </authorList>
    </citation>
    <scope>NUCLEOTIDE SEQUENCE [LARGE SCALE GENOMIC DNA]</scope>
    <source>
        <strain evidence="3 4">MAH-25</strain>
    </source>
</reference>
<name>A0A6N8IT20_9BURK</name>
<sequence length="522" mass="58741">MLLVKQPAAALSPPPGELAVLGEAEREGHQKWARHLPQKVYELDVGAGQHSFHPELPTQTIWGYDRVFPGPTFVERYGVPTTVRIRNNLLPDANGPGSPQISTHLHNLHSASASDGYPGDFYPRLAGAPPGQFRDHHYPHCYAGEEDARYSATDGDPRESLGTLWYHDHCLFFTAPNVYRGLAGFYLLYDAVDSGNEADPSPAALRLPSGVNRYDIPLLVNDPRIDASGYLQFDQFDNDGHLGNLFCVNGKAYPFHRVERRKYRLRLLNASVTRFYEFYLCSADGANQGFAHIANDGNLLPAPLRNQRKLALAPAERGDIVVDFSAWPIGTRLYLVNRLIQTDGRGPEGAAVNVRGSDGLLRAAGTQILRFDIDADPPVADASQVPDRLRDLPEIPQSEVVRERTWEFDRENDVWTVNGKIFDDTRPAAIVKAGTAEIWRLRGKGSWHHPVHIHMEEGRILSRNGKPPPPHEQGRKDVFVLNPGEDVRVYLRFRDFEGRYVMHCHNLIHEDHDMMVRFDVKR</sequence>
<dbReference type="GO" id="GO:0005507">
    <property type="term" value="F:copper ion binding"/>
    <property type="evidence" value="ECO:0007669"/>
    <property type="project" value="InterPro"/>
</dbReference>